<feature type="region of interest" description="Disordered" evidence="1">
    <location>
        <begin position="1"/>
        <end position="22"/>
    </location>
</feature>
<proteinExistence type="predicted"/>
<evidence type="ECO:0000313" key="3">
    <source>
        <dbReference type="Proteomes" id="UP000306584"/>
    </source>
</evidence>
<gene>
    <name evidence="2" type="ORF">D6D01_09335</name>
</gene>
<protein>
    <submittedName>
        <fullName evidence="2">Uncharacterized protein</fullName>
    </submittedName>
</protein>
<dbReference type="AlphaFoldDB" id="A0A4V4JRK8"/>
<reference evidence="2 3" key="1">
    <citation type="submission" date="2018-10" db="EMBL/GenBank/DDBJ databases">
        <title>Fifty Aureobasidium pullulans genomes reveal a recombining polyextremotolerant generalist.</title>
        <authorList>
            <person name="Gostincar C."/>
            <person name="Turk M."/>
            <person name="Zajc J."/>
            <person name="Gunde-Cimerman N."/>
        </authorList>
    </citation>
    <scope>NUCLEOTIDE SEQUENCE [LARGE SCALE GENOMIC DNA]</scope>
    <source>
        <strain evidence="2 3">EXF-6604</strain>
    </source>
</reference>
<accession>A0A4V4JRK8</accession>
<dbReference type="Proteomes" id="UP000306584">
    <property type="component" value="Unassembled WGS sequence"/>
</dbReference>
<evidence type="ECO:0000256" key="1">
    <source>
        <dbReference type="SAM" id="MobiDB-lite"/>
    </source>
</evidence>
<organism evidence="2 3">
    <name type="scientific">Aureobasidium pullulans</name>
    <name type="common">Black yeast</name>
    <name type="synonym">Pullularia pullulans</name>
    <dbReference type="NCBI Taxonomy" id="5580"/>
    <lineage>
        <taxon>Eukaryota</taxon>
        <taxon>Fungi</taxon>
        <taxon>Dikarya</taxon>
        <taxon>Ascomycota</taxon>
        <taxon>Pezizomycotina</taxon>
        <taxon>Dothideomycetes</taxon>
        <taxon>Dothideomycetidae</taxon>
        <taxon>Dothideales</taxon>
        <taxon>Saccotheciaceae</taxon>
        <taxon>Aureobasidium</taxon>
    </lineage>
</organism>
<evidence type="ECO:0000313" key="2">
    <source>
        <dbReference type="EMBL" id="THY10293.1"/>
    </source>
</evidence>
<sequence length="109" mass="11840">MPGAWPVGGTRPSSGFRHDPCHGHRVPAGVPVWDLLKRQLVNAARRVWDIRDRISHTGPPRFDYQRGEPSAHVGAPRGIPGRKATGSLPLVVQLWRRSAADEGSLAIAA</sequence>
<dbReference type="EMBL" id="QZBD01000622">
    <property type="protein sequence ID" value="THY10293.1"/>
    <property type="molecule type" value="Genomic_DNA"/>
</dbReference>
<comment type="caution">
    <text evidence="2">The sequence shown here is derived from an EMBL/GenBank/DDBJ whole genome shotgun (WGS) entry which is preliminary data.</text>
</comment>
<feature type="region of interest" description="Disordered" evidence="1">
    <location>
        <begin position="57"/>
        <end position="82"/>
    </location>
</feature>
<name>A0A4V4JRK8_AURPU</name>